<evidence type="ECO:0000313" key="4">
    <source>
        <dbReference type="EMBL" id="MBC5616722.1"/>
    </source>
</evidence>
<protein>
    <submittedName>
        <fullName evidence="4">DUF5106 domain-containing protein</fullName>
    </submittedName>
</protein>
<keyword evidence="5" id="KW-1185">Reference proteome</keyword>
<dbReference type="EMBL" id="JACOOK010000003">
    <property type="protein sequence ID" value="MBC5616722.1"/>
    <property type="molecule type" value="Genomic_DNA"/>
</dbReference>
<dbReference type="Pfam" id="PF17127">
    <property type="entry name" value="DUF5106"/>
    <property type="match status" value="1"/>
</dbReference>
<proteinExistence type="predicted"/>
<evidence type="ECO:0000259" key="2">
    <source>
        <dbReference type="Pfam" id="PF13905"/>
    </source>
</evidence>
<dbReference type="SUPFAM" id="SSF52833">
    <property type="entry name" value="Thioredoxin-like"/>
    <property type="match status" value="1"/>
</dbReference>
<organism evidence="4 5">
    <name type="scientific">Alistipes hominis</name>
    <dbReference type="NCBI Taxonomy" id="2763015"/>
    <lineage>
        <taxon>Bacteria</taxon>
        <taxon>Pseudomonadati</taxon>
        <taxon>Bacteroidota</taxon>
        <taxon>Bacteroidia</taxon>
        <taxon>Bacteroidales</taxon>
        <taxon>Rikenellaceae</taxon>
        <taxon>Alistipes</taxon>
    </lineage>
</organism>
<feature type="chain" id="PRO_5047445594" evidence="1">
    <location>
        <begin position="17"/>
        <end position="306"/>
    </location>
</feature>
<evidence type="ECO:0000313" key="5">
    <source>
        <dbReference type="Proteomes" id="UP000636891"/>
    </source>
</evidence>
<gene>
    <name evidence="4" type="ORF">H8S08_06780</name>
</gene>
<keyword evidence="1" id="KW-0732">Signal</keyword>
<dbReference type="InterPro" id="IPR012336">
    <property type="entry name" value="Thioredoxin-like_fold"/>
</dbReference>
<feature type="signal peptide" evidence="1">
    <location>
        <begin position="1"/>
        <end position="16"/>
    </location>
</feature>
<feature type="domain" description="DUF5106" evidence="3">
    <location>
        <begin position="22"/>
        <end position="165"/>
    </location>
</feature>
<accession>A0ABR7CME0</accession>
<dbReference type="InterPro" id="IPR036249">
    <property type="entry name" value="Thioredoxin-like_sf"/>
</dbReference>
<evidence type="ECO:0000256" key="1">
    <source>
        <dbReference type="SAM" id="SignalP"/>
    </source>
</evidence>
<evidence type="ECO:0000259" key="3">
    <source>
        <dbReference type="Pfam" id="PF17127"/>
    </source>
</evidence>
<comment type="caution">
    <text evidence="4">The sequence shown here is derived from an EMBL/GenBank/DDBJ whole genome shotgun (WGS) entry which is preliminary data.</text>
</comment>
<dbReference type="Proteomes" id="UP000636891">
    <property type="component" value="Unassembled WGS sequence"/>
</dbReference>
<name>A0ABR7CME0_9BACT</name>
<dbReference type="Pfam" id="PF13905">
    <property type="entry name" value="Thioredoxin_8"/>
    <property type="match status" value="1"/>
</dbReference>
<dbReference type="Gene3D" id="3.40.30.10">
    <property type="entry name" value="Glutaredoxin"/>
    <property type="match status" value="1"/>
</dbReference>
<dbReference type="RefSeq" id="WP_101572482.1">
    <property type="nucleotide sequence ID" value="NZ_JACOOK010000003.1"/>
</dbReference>
<reference evidence="4 5" key="1">
    <citation type="submission" date="2020-08" db="EMBL/GenBank/DDBJ databases">
        <title>Genome public.</title>
        <authorList>
            <person name="Liu C."/>
            <person name="Sun Q."/>
        </authorList>
    </citation>
    <scope>NUCLEOTIDE SEQUENCE [LARGE SCALE GENOMIC DNA]</scope>
    <source>
        <strain evidence="4 5">New-7</strain>
    </source>
</reference>
<dbReference type="InterPro" id="IPR033395">
    <property type="entry name" value="DUF5106"/>
</dbReference>
<dbReference type="PROSITE" id="PS51257">
    <property type="entry name" value="PROKAR_LIPOPROTEIN"/>
    <property type="match status" value="1"/>
</dbReference>
<feature type="domain" description="Thioredoxin-like fold" evidence="2">
    <location>
        <begin position="192"/>
        <end position="283"/>
    </location>
</feature>
<sequence length="306" mass="34946">MAKIFCLLALCCLAGACGSGNEKKQTTASKNFQMIEVPSILDNPDDRAAYIGKNYWRNFDFTDTSLIGKPETTEQAFADYVHIIEHMNAETAAASIKTTLSKAEADTAMYAHFLDLFEKYLYDPNSPMRNETLYITVLRVAIGSPKTSEAEKTRMRYRLDLAQRNRPEMPATDFAYTLASGKTGTLYDIDAEYLILFFNNPGCHACQETIDQINDSETVRKMIGDKRLKVLSMYPDEDMKAWKEYLPTLPTHWLNGYDASQQIKNEELYDLRAIPTLYLIDRKKFVILKDAPFGEIEHYLTQKAEK</sequence>